<dbReference type="Proteomes" id="UP000032683">
    <property type="component" value="Unassembled WGS sequence"/>
</dbReference>
<evidence type="ECO:0000313" key="2">
    <source>
        <dbReference type="EMBL" id="GAN98708.1"/>
    </source>
</evidence>
<accession>A0A0D6Q5V9</accession>
<organism evidence="2 3">
    <name type="scientific">Komagataeibacter xylinus NBRC 13693</name>
    <dbReference type="NCBI Taxonomy" id="1234668"/>
    <lineage>
        <taxon>Bacteria</taxon>
        <taxon>Pseudomonadati</taxon>
        <taxon>Pseudomonadota</taxon>
        <taxon>Alphaproteobacteria</taxon>
        <taxon>Acetobacterales</taxon>
        <taxon>Acetobacteraceae</taxon>
        <taxon>Komagataeibacter</taxon>
    </lineage>
</organism>
<comment type="caution">
    <text evidence="2">The sequence shown here is derived from an EMBL/GenBank/DDBJ whole genome shotgun (WGS) entry which is preliminary data.</text>
</comment>
<feature type="region of interest" description="Disordered" evidence="1">
    <location>
        <begin position="191"/>
        <end position="216"/>
    </location>
</feature>
<evidence type="ECO:0000256" key="1">
    <source>
        <dbReference type="SAM" id="MobiDB-lite"/>
    </source>
</evidence>
<gene>
    <name evidence="2" type="ORF">Gxy13693_010_025</name>
</gene>
<evidence type="ECO:0000313" key="3">
    <source>
        <dbReference type="Proteomes" id="UP000032683"/>
    </source>
</evidence>
<name>A0A0D6Q5V9_KOMXY</name>
<sequence>MPSMDNDLFDATLLRSALERAASHGWRRMTVVDAARDAGLSLETARRRAPCKAMILLTLGRLADEAALVEDESEGSVREKLFDMLMRRLDVFQQYREGVRSVLRAVPMDPPLAILLGGATLESMKWIANAAGLETNGLVGGLRLQALLGVWTMTLRAWDKDDSQDMGTTMAALDQALDRAARVIGLAPAAPQAPAPGGGYDAGTDPLVDLPLEPSF</sequence>
<dbReference type="AlphaFoldDB" id="A0A0D6Q5V9"/>
<proteinExistence type="predicted"/>
<protein>
    <submittedName>
        <fullName evidence="2">Transcriptional regulator TetR</fullName>
    </submittedName>
</protein>
<dbReference type="Gene3D" id="1.10.357.10">
    <property type="entry name" value="Tetracycline Repressor, domain 2"/>
    <property type="match status" value="1"/>
</dbReference>
<reference evidence="2 3" key="1">
    <citation type="submission" date="2012-11" db="EMBL/GenBank/DDBJ databases">
        <title>Whole genome sequence of Gluconacetobacter xylinus NBRC 13693.</title>
        <authorList>
            <person name="Azuma Y."/>
            <person name="Higashiura N."/>
            <person name="Hirakawa H."/>
            <person name="Matsushita K."/>
        </authorList>
    </citation>
    <scope>NUCLEOTIDE SEQUENCE [LARGE SCALE GENOMIC DNA]</scope>
    <source>
        <strain evidence="2 3">NBRC 13693</strain>
    </source>
</reference>
<dbReference type="EMBL" id="BANJ01000010">
    <property type="protein sequence ID" value="GAN98708.1"/>
    <property type="molecule type" value="Genomic_DNA"/>
</dbReference>